<comment type="caution">
    <text evidence="1">The sequence shown here is derived from an EMBL/GenBank/DDBJ whole genome shotgun (WGS) entry which is preliminary data.</text>
</comment>
<dbReference type="InterPro" id="IPR038883">
    <property type="entry name" value="AN11006-like"/>
</dbReference>
<accession>A0ABR0E6T5</accession>
<evidence type="ECO:0000313" key="1">
    <source>
        <dbReference type="EMBL" id="KAK4497146.1"/>
    </source>
</evidence>
<sequence>MAKTGFLDIPPELRCIIYSLLLDADCDLEVFSAPQYGKTSQPIKLEMACRGQLSPSILRVNKEIHKEAAPILYGGNVFRSEYGGQLTAFVQRIGDSAQHLRNIGYKKHEFKKDLRALLKALKPANQLSFLSLPIELLAQERYLATYSPRSLADQLAPFLRALQRQQRKETDKKARDLTEVVHLNIDGVPWISKERSQAWKARAEANEKVLKGLIAEKLALVKA</sequence>
<dbReference type="PANTHER" id="PTHR42085:SF8">
    <property type="entry name" value="F-BOX DOMAIN-CONTAINING PROTEIN"/>
    <property type="match status" value="1"/>
</dbReference>
<protein>
    <submittedName>
        <fullName evidence="1">Uncharacterized protein</fullName>
    </submittedName>
</protein>
<keyword evidence="2" id="KW-1185">Reference proteome</keyword>
<dbReference type="EMBL" id="JAXOVC010000009">
    <property type="protein sequence ID" value="KAK4497146.1"/>
    <property type="molecule type" value="Genomic_DNA"/>
</dbReference>
<organism evidence="1 2">
    <name type="scientific">Zasmidium cellare</name>
    <name type="common">Wine cellar mold</name>
    <name type="synonym">Racodium cellare</name>
    <dbReference type="NCBI Taxonomy" id="395010"/>
    <lineage>
        <taxon>Eukaryota</taxon>
        <taxon>Fungi</taxon>
        <taxon>Dikarya</taxon>
        <taxon>Ascomycota</taxon>
        <taxon>Pezizomycotina</taxon>
        <taxon>Dothideomycetes</taxon>
        <taxon>Dothideomycetidae</taxon>
        <taxon>Mycosphaerellales</taxon>
        <taxon>Mycosphaerellaceae</taxon>
        <taxon>Zasmidium</taxon>
    </lineage>
</organism>
<proteinExistence type="predicted"/>
<name>A0ABR0E6T5_ZASCE</name>
<dbReference type="PANTHER" id="PTHR42085">
    <property type="entry name" value="F-BOX DOMAIN-CONTAINING PROTEIN"/>
    <property type="match status" value="1"/>
</dbReference>
<dbReference type="Proteomes" id="UP001305779">
    <property type="component" value="Unassembled WGS sequence"/>
</dbReference>
<gene>
    <name evidence="1" type="ORF">PRZ48_011596</name>
</gene>
<evidence type="ECO:0000313" key="2">
    <source>
        <dbReference type="Proteomes" id="UP001305779"/>
    </source>
</evidence>
<reference evidence="1 2" key="1">
    <citation type="journal article" date="2023" name="G3 (Bethesda)">
        <title>A chromosome-level genome assembly of Zasmidium syzygii isolated from banana leaves.</title>
        <authorList>
            <person name="van Westerhoven A.C."/>
            <person name="Mehrabi R."/>
            <person name="Talebi R."/>
            <person name="Steentjes M.B.F."/>
            <person name="Corcolon B."/>
            <person name="Chong P.A."/>
            <person name="Kema G.H.J."/>
            <person name="Seidl M.F."/>
        </authorList>
    </citation>
    <scope>NUCLEOTIDE SEQUENCE [LARGE SCALE GENOMIC DNA]</scope>
    <source>
        <strain evidence="1 2">P124</strain>
    </source>
</reference>